<accession>A0A218MMR3</accession>
<organism evidence="1">
    <name type="scientific">uncultured virus</name>
    <dbReference type="NCBI Taxonomy" id="340016"/>
    <lineage>
        <taxon>Viruses</taxon>
        <taxon>environmental samples</taxon>
    </lineage>
</organism>
<reference evidence="1" key="1">
    <citation type="submission" date="2016-10" db="EMBL/GenBank/DDBJ databases">
        <authorList>
            <person name="Varghese N."/>
        </authorList>
    </citation>
    <scope>NUCLEOTIDE SEQUENCE</scope>
</reference>
<name>A0A218MMR3_9VIRU</name>
<evidence type="ECO:0000313" key="1">
    <source>
        <dbReference type="EMBL" id="ASF00573.1"/>
    </source>
</evidence>
<protein>
    <submittedName>
        <fullName evidence="1">Uncharacterized protein</fullName>
    </submittedName>
</protein>
<sequence length="72" mass="8339">MKYTEQAQTALNRIDESLRQLHNMIKRGENEKALKFMTEGQLKERFEEMQNIITISGTSNMGARGVQNIRPL</sequence>
<dbReference type="EMBL" id="KY052842">
    <property type="protein sequence ID" value="ASF00573.1"/>
    <property type="molecule type" value="Genomic_DNA"/>
</dbReference>
<reference evidence="1" key="2">
    <citation type="journal article" date="2017" name="Nat. Commun.">
        <title>Single-virus genomics reveals hidden cosmopolitan and abundant viruses.</title>
        <authorList>
            <person name="Martinez-Hernandez F."/>
            <person name="Fornas O."/>
            <person name="Lluesma Gomez M."/>
            <person name="Bolduc B."/>
            <person name="de la Cruz Pena M.J."/>
            <person name="Martinez J.M."/>
            <person name="Anton J."/>
            <person name="Gasol J.M."/>
            <person name="Rosselli R."/>
            <person name="Rodriguez-Valera F."/>
            <person name="Sullivan M.B."/>
            <person name="Acinas S.G."/>
            <person name="Martinez-Garcia M."/>
        </authorList>
    </citation>
    <scope>NUCLEOTIDE SEQUENCE</scope>
</reference>
<proteinExistence type="predicted"/>